<accession>A0A922JD46</accession>
<comment type="caution">
    <text evidence="1">The sequence shown here is derived from an EMBL/GenBank/DDBJ whole genome shotgun (WGS) entry which is preliminary data.</text>
</comment>
<dbReference type="Proteomes" id="UP000811246">
    <property type="component" value="Chromosome 7"/>
</dbReference>
<gene>
    <name evidence="1" type="ORF">I3842_07G112600</name>
</gene>
<dbReference type="AlphaFoldDB" id="A0A922JD46"/>
<dbReference type="PANTHER" id="PTHR36617">
    <property type="entry name" value="PROTEIN, PUTATIVE-RELATED"/>
    <property type="match status" value="1"/>
</dbReference>
<name>A0A922JD46_CARIL</name>
<dbReference type="EMBL" id="CM031831">
    <property type="protein sequence ID" value="KAG6703971.1"/>
    <property type="molecule type" value="Genomic_DNA"/>
</dbReference>
<organism evidence="1 2">
    <name type="scientific">Carya illinoinensis</name>
    <name type="common">Pecan</name>
    <dbReference type="NCBI Taxonomy" id="32201"/>
    <lineage>
        <taxon>Eukaryota</taxon>
        <taxon>Viridiplantae</taxon>
        <taxon>Streptophyta</taxon>
        <taxon>Embryophyta</taxon>
        <taxon>Tracheophyta</taxon>
        <taxon>Spermatophyta</taxon>
        <taxon>Magnoliopsida</taxon>
        <taxon>eudicotyledons</taxon>
        <taxon>Gunneridae</taxon>
        <taxon>Pentapetalae</taxon>
        <taxon>rosids</taxon>
        <taxon>fabids</taxon>
        <taxon>Fagales</taxon>
        <taxon>Juglandaceae</taxon>
        <taxon>Carya</taxon>
    </lineage>
</organism>
<evidence type="ECO:0000313" key="2">
    <source>
        <dbReference type="Proteomes" id="UP000811246"/>
    </source>
</evidence>
<sequence length="157" mass="18266">MWGFLGGGGGECTKEVRGAHGVGLWVHIRKGWEVFIRYTQIRLGGGTHIKFWYDTWCDHVALKESFPSLFRVARDIDASVVDVLERSGEQLQWNIIFNRVAQDWEMSSIEAFYSLLYATKLDNSQYSLWWIPTVKCTFSVRSFYKSLSQETPIQFPW</sequence>
<protein>
    <recommendedName>
        <fullName evidence="3">Reverse transcriptase zinc-binding domain-containing protein</fullName>
    </recommendedName>
</protein>
<dbReference type="PANTHER" id="PTHR36617:SF15">
    <property type="entry name" value="REVERSE TRANSCRIPTASE ZINC-BINDING DOMAIN-CONTAINING PROTEIN"/>
    <property type="match status" value="1"/>
</dbReference>
<evidence type="ECO:0000313" key="1">
    <source>
        <dbReference type="EMBL" id="KAG6703971.1"/>
    </source>
</evidence>
<evidence type="ECO:0008006" key="3">
    <source>
        <dbReference type="Google" id="ProtNLM"/>
    </source>
</evidence>
<reference evidence="1" key="1">
    <citation type="submission" date="2021-01" db="EMBL/GenBank/DDBJ databases">
        <authorList>
            <person name="Lovell J.T."/>
            <person name="Bentley N."/>
            <person name="Bhattarai G."/>
            <person name="Jenkins J.W."/>
            <person name="Sreedasyam A."/>
            <person name="Alarcon Y."/>
            <person name="Bock C."/>
            <person name="Boston L."/>
            <person name="Carlson J."/>
            <person name="Cervantes K."/>
            <person name="Clermont K."/>
            <person name="Krom N."/>
            <person name="Kubenka K."/>
            <person name="Mamidi S."/>
            <person name="Mattison C."/>
            <person name="Monteros M."/>
            <person name="Pisani C."/>
            <person name="Plott C."/>
            <person name="Rajasekar S."/>
            <person name="Rhein H.S."/>
            <person name="Rohla C."/>
            <person name="Song M."/>
            <person name="Hilaire R.S."/>
            <person name="Shu S."/>
            <person name="Wells L."/>
            <person name="Wang X."/>
            <person name="Webber J."/>
            <person name="Heerema R.J."/>
            <person name="Klein P."/>
            <person name="Conner P."/>
            <person name="Grauke L."/>
            <person name="Grimwood J."/>
            <person name="Schmutz J."/>
            <person name="Randall J.J."/>
        </authorList>
    </citation>
    <scope>NUCLEOTIDE SEQUENCE</scope>
    <source>
        <tissue evidence="1">Leaf</tissue>
    </source>
</reference>
<proteinExistence type="predicted"/>